<dbReference type="AlphaFoldDB" id="A0A934IQM4"/>
<dbReference type="Proteomes" id="UP000609531">
    <property type="component" value="Unassembled WGS sequence"/>
</dbReference>
<keyword evidence="7" id="KW-1185">Reference proteome</keyword>
<dbReference type="SUPFAM" id="SSF52540">
    <property type="entry name" value="P-loop containing nucleoside triphosphate hydrolases"/>
    <property type="match status" value="1"/>
</dbReference>
<dbReference type="InterPro" id="IPR017871">
    <property type="entry name" value="ABC_transporter-like_CS"/>
</dbReference>
<dbReference type="PROSITE" id="PS50893">
    <property type="entry name" value="ABC_TRANSPORTER_2"/>
    <property type="match status" value="1"/>
</dbReference>
<evidence type="ECO:0000259" key="5">
    <source>
        <dbReference type="PROSITE" id="PS50893"/>
    </source>
</evidence>
<comment type="similarity">
    <text evidence="1">Belongs to the ABC transporter superfamily.</text>
</comment>
<accession>A0A934IQM4</accession>
<evidence type="ECO:0000256" key="2">
    <source>
        <dbReference type="ARBA" id="ARBA00022448"/>
    </source>
</evidence>
<evidence type="ECO:0000256" key="3">
    <source>
        <dbReference type="ARBA" id="ARBA00022741"/>
    </source>
</evidence>
<keyword evidence="4 6" id="KW-0067">ATP-binding</keyword>
<evidence type="ECO:0000256" key="1">
    <source>
        <dbReference type="ARBA" id="ARBA00005417"/>
    </source>
</evidence>
<evidence type="ECO:0000256" key="4">
    <source>
        <dbReference type="ARBA" id="ARBA00022840"/>
    </source>
</evidence>
<dbReference type="InterPro" id="IPR027417">
    <property type="entry name" value="P-loop_NTPase"/>
</dbReference>
<dbReference type="SMART" id="SM00382">
    <property type="entry name" value="AAA"/>
    <property type="match status" value="1"/>
</dbReference>
<dbReference type="CDD" id="cd03293">
    <property type="entry name" value="ABC_NrtD_SsuB_transporters"/>
    <property type="match status" value="1"/>
</dbReference>
<keyword evidence="2" id="KW-0813">Transport</keyword>
<comment type="caution">
    <text evidence="6">The sequence shown here is derived from an EMBL/GenBank/DDBJ whole genome shotgun (WGS) entry which is preliminary data.</text>
</comment>
<dbReference type="InterPro" id="IPR050166">
    <property type="entry name" value="ABC_transporter_ATP-bind"/>
</dbReference>
<sequence>MTRVVIDNLSKVYKTRRDRIHALDRISLTIGEGEFVSVVGPSGCGKSTLMSLVSGLEFPTSGEVSLDGVPIRAPITDVGIVFQTDVLLEWRTVLSNVMIQAEMRKLDRATYRARAEELLRTTGLDGFGGKYPHELSGGMRQRASICRALVHDPSLLLMDEPFGALDALTREMMVLELHRLWLATRKSILFITHDIEEAVFLADRVVVMTPRPGRIAEIITPNLPEARDMRIKQIPEFGAAVGRIRTIFEETGILKTI</sequence>
<dbReference type="RefSeq" id="WP_198882809.1">
    <property type="nucleotide sequence ID" value="NZ_JAEKJA010000011.1"/>
</dbReference>
<dbReference type="PROSITE" id="PS00211">
    <property type="entry name" value="ABC_TRANSPORTER_1"/>
    <property type="match status" value="1"/>
</dbReference>
<gene>
    <name evidence="6" type="ORF">JCR33_14515</name>
</gene>
<dbReference type="Pfam" id="PF00005">
    <property type="entry name" value="ABC_tran"/>
    <property type="match status" value="1"/>
</dbReference>
<keyword evidence="3" id="KW-0547">Nucleotide-binding</keyword>
<dbReference type="PANTHER" id="PTHR42788:SF13">
    <property type="entry name" value="ALIPHATIC SULFONATES IMPORT ATP-BINDING PROTEIN SSUB"/>
    <property type="match status" value="1"/>
</dbReference>
<protein>
    <submittedName>
        <fullName evidence="6">ABC transporter ATP-binding protein</fullName>
    </submittedName>
</protein>
<dbReference type="PANTHER" id="PTHR42788">
    <property type="entry name" value="TAURINE IMPORT ATP-BINDING PROTEIN-RELATED"/>
    <property type="match status" value="1"/>
</dbReference>
<dbReference type="EMBL" id="JAEKJA010000011">
    <property type="protein sequence ID" value="MBJ3776916.1"/>
    <property type="molecule type" value="Genomic_DNA"/>
</dbReference>
<reference evidence="6" key="1">
    <citation type="submission" date="2020-12" db="EMBL/GenBank/DDBJ databases">
        <title>Bacterial taxonomy.</title>
        <authorList>
            <person name="Pan X."/>
        </authorList>
    </citation>
    <scope>NUCLEOTIDE SEQUENCE</scope>
    <source>
        <strain evidence="6">B2012</strain>
    </source>
</reference>
<dbReference type="GO" id="GO:0005524">
    <property type="term" value="F:ATP binding"/>
    <property type="evidence" value="ECO:0007669"/>
    <property type="project" value="UniProtKB-KW"/>
</dbReference>
<name>A0A934IQM4_9HYPH</name>
<proteinExistence type="inferred from homology"/>
<evidence type="ECO:0000313" key="7">
    <source>
        <dbReference type="Proteomes" id="UP000609531"/>
    </source>
</evidence>
<dbReference type="InterPro" id="IPR003593">
    <property type="entry name" value="AAA+_ATPase"/>
</dbReference>
<organism evidence="6 7">
    <name type="scientific">Acuticoccus mangrovi</name>
    <dbReference type="NCBI Taxonomy" id="2796142"/>
    <lineage>
        <taxon>Bacteria</taxon>
        <taxon>Pseudomonadati</taxon>
        <taxon>Pseudomonadota</taxon>
        <taxon>Alphaproteobacteria</taxon>
        <taxon>Hyphomicrobiales</taxon>
        <taxon>Amorphaceae</taxon>
        <taxon>Acuticoccus</taxon>
    </lineage>
</organism>
<dbReference type="GO" id="GO:0016887">
    <property type="term" value="F:ATP hydrolysis activity"/>
    <property type="evidence" value="ECO:0007669"/>
    <property type="project" value="InterPro"/>
</dbReference>
<dbReference type="Gene3D" id="3.40.50.300">
    <property type="entry name" value="P-loop containing nucleotide triphosphate hydrolases"/>
    <property type="match status" value="1"/>
</dbReference>
<dbReference type="InterPro" id="IPR003439">
    <property type="entry name" value="ABC_transporter-like_ATP-bd"/>
</dbReference>
<feature type="domain" description="ABC transporter" evidence="5">
    <location>
        <begin position="4"/>
        <end position="235"/>
    </location>
</feature>
<evidence type="ECO:0000313" key="6">
    <source>
        <dbReference type="EMBL" id="MBJ3776916.1"/>
    </source>
</evidence>